<dbReference type="Proteomes" id="UP000326877">
    <property type="component" value="Unassembled WGS sequence"/>
</dbReference>
<dbReference type="OrthoDB" id="1732691at2759"/>
<keyword evidence="3" id="KW-0663">Pyridoxal phosphate</keyword>
<dbReference type="InterPro" id="IPR043131">
    <property type="entry name" value="BCAT-like_N"/>
</dbReference>
<sequence length="102" mass="11054">MSPDDFLPPSVHRLTDGQPLRSSGLNILNAPKLQVTLTNEPKLVPAADAPDLAAHKIFTDHMVRARWSAVSGWATPEIVPHGPLVLQPSASVFITPHRVLKP</sequence>
<gene>
    <name evidence="4" type="ORF">BDV23DRAFT_188076</name>
</gene>
<accession>A0A5N7BUX4</accession>
<dbReference type="InterPro" id="IPR005786">
    <property type="entry name" value="B_amino_transII"/>
</dbReference>
<proteinExistence type="inferred from homology"/>
<evidence type="ECO:0000256" key="3">
    <source>
        <dbReference type="ARBA" id="ARBA00022898"/>
    </source>
</evidence>
<dbReference type="GO" id="GO:0005739">
    <property type="term" value="C:mitochondrion"/>
    <property type="evidence" value="ECO:0007669"/>
    <property type="project" value="TreeGrafter"/>
</dbReference>
<reference evidence="4" key="1">
    <citation type="submission" date="2019-04" db="EMBL/GenBank/DDBJ databases">
        <title>Friends and foes A comparative genomics studyof 23 Aspergillus species from section Flavi.</title>
        <authorList>
            <consortium name="DOE Joint Genome Institute"/>
            <person name="Kjaerbolling I."/>
            <person name="Vesth T."/>
            <person name="Frisvad J.C."/>
            <person name="Nybo J.L."/>
            <person name="Theobald S."/>
            <person name="Kildgaard S."/>
            <person name="Isbrandt T."/>
            <person name="Kuo A."/>
            <person name="Sato A."/>
            <person name="Lyhne E.K."/>
            <person name="Kogle M.E."/>
            <person name="Wiebenga A."/>
            <person name="Kun R.S."/>
            <person name="Lubbers R.J."/>
            <person name="Makela M.R."/>
            <person name="Barry K."/>
            <person name="Chovatia M."/>
            <person name="Clum A."/>
            <person name="Daum C."/>
            <person name="Haridas S."/>
            <person name="He G."/>
            <person name="LaButti K."/>
            <person name="Lipzen A."/>
            <person name="Mondo S."/>
            <person name="Riley R."/>
            <person name="Salamov A."/>
            <person name="Simmons B.A."/>
            <person name="Magnuson J.K."/>
            <person name="Henrissat B."/>
            <person name="Mortensen U.H."/>
            <person name="Larsen T.O."/>
            <person name="Devries R.P."/>
            <person name="Grigoriev I.V."/>
            <person name="Machida M."/>
            <person name="Baker S.E."/>
            <person name="Andersen M.R."/>
        </authorList>
    </citation>
    <scope>NUCLEOTIDE SEQUENCE [LARGE SCALE GENOMIC DNA]</scope>
    <source>
        <strain evidence="4">IBT 14317</strain>
    </source>
</reference>
<name>A0A5N7BUX4_PETAA</name>
<evidence type="ECO:0000256" key="2">
    <source>
        <dbReference type="ARBA" id="ARBA00009320"/>
    </source>
</evidence>
<dbReference type="AlphaFoldDB" id="A0A5N7BUX4"/>
<dbReference type="GO" id="GO:0009099">
    <property type="term" value="P:L-valine biosynthetic process"/>
    <property type="evidence" value="ECO:0007669"/>
    <property type="project" value="TreeGrafter"/>
</dbReference>
<protein>
    <submittedName>
        <fullName evidence="4">Uncharacterized protein</fullName>
    </submittedName>
</protein>
<comment type="cofactor">
    <cofactor evidence="1">
        <name>pyridoxal 5'-phosphate</name>
        <dbReference type="ChEBI" id="CHEBI:597326"/>
    </cofactor>
</comment>
<dbReference type="GO" id="GO:0004084">
    <property type="term" value="F:branched-chain-amino-acid transaminase activity"/>
    <property type="evidence" value="ECO:0007669"/>
    <property type="project" value="InterPro"/>
</dbReference>
<evidence type="ECO:0000256" key="1">
    <source>
        <dbReference type="ARBA" id="ARBA00001933"/>
    </source>
</evidence>
<organism evidence="4">
    <name type="scientific">Petromyces alliaceus</name>
    <name type="common">Aspergillus alliaceus</name>
    <dbReference type="NCBI Taxonomy" id="209559"/>
    <lineage>
        <taxon>Eukaryota</taxon>
        <taxon>Fungi</taxon>
        <taxon>Dikarya</taxon>
        <taxon>Ascomycota</taxon>
        <taxon>Pezizomycotina</taxon>
        <taxon>Eurotiomycetes</taxon>
        <taxon>Eurotiomycetidae</taxon>
        <taxon>Eurotiales</taxon>
        <taxon>Aspergillaceae</taxon>
        <taxon>Aspergillus</taxon>
        <taxon>Aspergillus subgen. Circumdati</taxon>
    </lineage>
</organism>
<dbReference type="EMBL" id="ML735330">
    <property type="protein sequence ID" value="KAE8385632.1"/>
    <property type="molecule type" value="Genomic_DNA"/>
</dbReference>
<dbReference type="Gene3D" id="3.30.470.10">
    <property type="match status" value="1"/>
</dbReference>
<evidence type="ECO:0000313" key="4">
    <source>
        <dbReference type="EMBL" id="KAE8385632.1"/>
    </source>
</evidence>
<dbReference type="GO" id="GO:0009098">
    <property type="term" value="P:L-leucine biosynthetic process"/>
    <property type="evidence" value="ECO:0007669"/>
    <property type="project" value="TreeGrafter"/>
</dbReference>
<comment type="similarity">
    <text evidence="2">Belongs to the class-IV pyridoxal-phosphate-dependent aminotransferase family.</text>
</comment>
<dbReference type="PANTHER" id="PTHR11825:SF69">
    <property type="entry name" value="BRANCHED-CHAIN-AMINO-ACID AMINOTRANSFERASE"/>
    <property type="match status" value="1"/>
</dbReference>
<dbReference type="PANTHER" id="PTHR11825">
    <property type="entry name" value="SUBGROUP IIII AMINOTRANSFERASE"/>
    <property type="match status" value="1"/>
</dbReference>